<dbReference type="GO" id="GO:0015159">
    <property type="term" value="F:polysaccharide transmembrane transporter activity"/>
    <property type="evidence" value="ECO:0007669"/>
    <property type="project" value="InterPro"/>
</dbReference>
<feature type="signal peptide" evidence="2">
    <location>
        <begin position="1"/>
        <end position="31"/>
    </location>
</feature>
<sequence>MSKEKQSMTFQNIFKYLSLLALLAFSAVASAAQYQLGSGDVIRVSVHGEPDLSFDEIRLTDAGTFTFPFIGEVDANGKTPGQVRSLLTDALKDGYLVDPRVSVSVVNYREFYISGEVKLPGGYPYQPGLTLDRAIALAGGLTERASTKRMTIVRGSENGRSAEKATMDTLVRPGDTINIDEGFF</sequence>
<evidence type="ECO:0000313" key="6">
    <source>
        <dbReference type="Proteomes" id="UP000053902"/>
    </source>
</evidence>
<protein>
    <submittedName>
        <fullName evidence="5">Polysaccharide export protein</fullName>
    </submittedName>
</protein>
<organism evidence="5 6">
    <name type="scientific">Pseudomonas saudiphocaensis</name>
    <dbReference type="NCBI Taxonomy" id="1499686"/>
    <lineage>
        <taxon>Bacteria</taxon>
        <taxon>Pseudomonadati</taxon>
        <taxon>Pseudomonadota</taxon>
        <taxon>Gammaproteobacteria</taxon>
        <taxon>Pseudomonadales</taxon>
        <taxon>Pseudomonadaceae</taxon>
        <taxon>Pseudomonas</taxon>
    </lineage>
</organism>
<evidence type="ECO:0000313" key="5">
    <source>
        <dbReference type="EMBL" id="CDZ94240.1"/>
    </source>
</evidence>
<dbReference type="STRING" id="1499686.BN1079_01554"/>
<keyword evidence="6" id="KW-1185">Reference proteome</keyword>
<evidence type="ECO:0000259" key="4">
    <source>
        <dbReference type="Pfam" id="PF10531"/>
    </source>
</evidence>
<keyword evidence="1 2" id="KW-0732">Signal</keyword>
<dbReference type="Gene3D" id="3.10.560.10">
    <property type="entry name" value="Outer membrane lipoprotein wza domain like"/>
    <property type="match status" value="1"/>
</dbReference>
<dbReference type="InterPro" id="IPR049712">
    <property type="entry name" value="Poly_export"/>
</dbReference>
<proteinExistence type="predicted"/>
<reference evidence="5 6" key="1">
    <citation type="submission" date="2014-07" db="EMBL/GenBank/DDBJ databases">
        <authorList>
            <person name="Urmite Genomes Urmite Genomes"/>
        </authorList>
    </citation>
    <scope>NUCLEOTIDE SEQUENCE [LARGE SCALE GENOMIC DNA]</scope>
    <source>
        <strain evidence="5 6">20_BN</strain>
    </source>
</reference>
<evidence type="ECO:0000256" key="1">
    <source>
        <dbReference type="ARBA" id="ARBA00022729"/>
    </source>
</evidence>
<gene>
    <name evidence="5" type="ORF">BN1079_01554</name>
</gene>
<dbReference type="Proteomes" id="UP000053902">
    <property type="component" value="Unassembled WGS sequence"/>
</dbReference>
<dbReference type="Gene3D" id="3.30.1950.10">
    <property type="entry name" value="wza like domain"/>
    <property type="match status" value="1"/>
</dbReference>
<dbReference type="HOGENOM" id="CLU_038343_5_3_6"/>
<dbReference type="PANTHER" id="PTHR33619">
    <property type="entry name" value="POLYSACCHARIDE EXPORT PROTEIN GFCE-RELATED"/>
    <property type="match status" value="1"/>
</dbReference>
<evidence type="ECO:0000259" key="3">
    <source>
        <dbReference type="Pfam" id="PF02563"/>
    </source>
</evidence>
<dbReference type="eggNOG" id="COG1596">
    <property type="taxonomic scope" value="Bacteria"/>
</dbReference>
<evidence type="ECO:0000256" key="2">
    <source>
        <dbReference type="SAM" id="SignalP"/>
    </source>
</evidence>
<feature type="chain" id="PRO_5001741278" evidence="2">
    <location>
        <begin position="32"/>
        <end position="184"/>
    </location>
</feature>
<name>A0A078LSK1_9PSED</name>
<feature type="domain" description="Polysaccharide export protein N-terminal" evidence="3">
    <location>
        <begin position="29"/>
        <end position="105"/>
    </location>
</feature>
<dbReference type="Pfam" id="PF10531">
    <property type="entry name" value="SLBB"/>
    <property type="match status" value="1"/>
</dbReference>
<feature type="domain" description="Soluble ligand binding" evidence="4">
    <location>
        <begin position="111"/>
        <end position="161"/>
    </location>
</feature>
<dbReference type="AlphaFoldDB" id="A0A078LSK1"/>
<dbReference type="PANTHER" id="PTHR33619:SF3">
    <property type="entry name" value="POLYSACCHARIDE EXPORT PROTEIN GFCE-RELATED"/>
    <property type="match status" value="1"/>
</dbReference>
<accession>A0A078LSK1</accession>
<dbReference type="InterPro" id="IPR019554">
    <property type="entry name" value="Soluble_ligand-bd"/>
</dbReference>
<dbReference type="EMBL" id="CCSF01000001">
    <property type="protein sequence ID" value="CDZ94240.1"/>
    <property type="molecule type" value="Genomic_DNA"/>
</dbReference>
<dbReference type="InterPro" id="IPR003715">
    <property type="entry name" value="Poly_export_N"/>
</dbReference>
<dbReference type="Pfam" id="PF02563">
    <property type="entry name" value="Poly_export"/>
    <property type="match status" value="1"/>
</dbReference>